<feature type="domain" description="EF-hand" evidence="1">
    <location>
        <begin position="23"/>
        <end position="52"/>
    </location>
</feature>
<evidence type="ECO:0000313" key="4">
    <source>
        <dbReference type="Proteomes" id="UP000681720"/>
    </source>
</evidence>
<dbReference type="InterPro" id="IPR002048">
    <property type="entry name" value="EF_hand_dom"/>
</dbReference>
<dbReference type="EMBL" id="CAJOBH010131562">
    <property type="protein sequence ID" value="CAF4759957.1"/>
    <property type="molecule type" value="Genomic_DNA"/>
</dbReference>
<dbReference type="Proteomes" id="UP000681720">
    <property type="component" value="Unassembled WGS sequence"/>
</dbReference>
<proteinExistence type="predicted"/>
<reference evidence="2" key="1">
    <citation type="submission" date="2021-02" db="EMBL/GenBank/DDBJ databases">
        <authorList>
            <person name="Nowell W R."/>
        </authorList>
    </citation>
    <scope>NUCLEOTIDE SEQUENCE</scope>
</reference>
<feature type="non-terminal residue" evidence="2">
    <location>
        <position position="52"/>
    </location>
</feature>
<dbReference type="GO" id="GO:0005509">
    <property type="term" value="F:calcium ion binding"/>
    <property type="evidence" value="ECO:0007669"/>
    <property type="project" value="InterPro"/>
</dbReference>
<comment type="caution">
    <text evidence="2">The sequence shown here is derived from an EMBL/GenBank/DDBJ whole genome shotgun (WGS) entry which is preliminary data.</text>
</comment>
<accession>A0A8S2ZE94</accession>
<name>A0A8S2ZE94_9BILA</name>
<organism evidence="2 4">
    <name type="scientific">Rotaria magnacalcarata</name>
    <dbReference type="NCBI Taxonomy" id="392030"/>
    <lineage>
        <taxon>Eukaryota</taxon>
        <taxon>Metazoa</taxon>
        <taxon>Spiralia</taxon>
        <taxon>Gnathifera</taxon>
        <taxon>Rotifera</taxon>
        <taxon>Eurotatoria</taxon>
        <taxon>Bdelloidea</taxon>
        <taxon>Philodinida</taxon>
        <taxon>Philodinidae</taxon>
        <taxon>Rotaria</taxon>
    </lineage>
</organism>
<dbReference type="AlphaFoldDB" id="A0A8S2ZE94"/>
<evidence type="ECO:0000313" key="3">
    <source>
        <dbReference type="EMBL" id="CAF4759957.1"/>
    </source>
</evidence>
<dbReference type="PROSITE" id="PS50222">
    <property type="entry name" value="EF_HAND_2"/>
    <property type="match status" value="1"/>
</dbReference>
<dbReference type="EMBL" id="CAJOBJ010109617">
    <property type="protein sequence ID" value="CAF4625028.1"/>
    <property type="molecule type" value="Genomic_DNA"/>
</dbReference>
<dbReference type="Proteomes" id="UP000681967">
    <property type="component" value="Unassembled WGS sequence"/>
</dbReference>
<gene>
    <name evidence="3" type="ORF">BYL167_LOCUS46464</name>
    <name evidence="2" type="ORF">GIL414_LOCUS39945</name>
</gene>
<evidence type="ECO:0000313" key="2">
    <source>
        <dbReference type="EMBL" id="CAF4625028.1"/>
    </source>
</evidence>
<protein>
    <recommendedName>
        <fullName evidence="1">EF-hand domain-containing protein</fullName>
    </recommendedName>
</protein>
<sequence>MSHNNITTTTTTNNNNTTTGNWQFIRAVEEAFFLLDRDQDRLIKEDDFCNIA</sequence>
<evidence type="ECO:0000259" key="1">
    <source>
        <dbReference type="PROSITE" id="PS50222"/>
    </source>
</evidence>